<dbReference type="EMBL" id="WIXP02000002">
    <property type="protein sequence ID" value="KAF6214172.1"/>
    <property type="molecule type" value="Genomic_DNA"/>
</dbReference>
<evidence type="ECO:0000256" key="4">
    <source>
        <dbReference type="ARBA" id="ARBA00032729"/>
    </source>
</evidence>
<name>A0A6A4JZV4_APOLU</name>
<protein>
    <recommendedName>
        <fullName evidence="3">Galactose mutarotase</fullName>
    </recommendedName>
    <alternativeName>
        <fullName evidence="4">Aldose 1-epimerase</fullName>
    </alternativeName>
</protein>
<evidence type="ECO:0000256" key="1">
    <source>
        <dbReference type="ARBA" id="ARBA00001712"/>
    </source>
</evidence>
<comment type="caution">
    <text evidence="7">The sequence shown here is derived from an EMBL/GenBank/DDBJ whole genome shotgun (WGS) entry which is preliminary data.</text>
</comment>
<dbReference type="PANTHER" id="PTHR10091">
    <property type="entry name" value="ALDOSE-1-EPIMERASE"/>
    <property type="match status" value="1"/>
</dbReference>
<evidence type="ECO:0000256" key="5">
    <source>
        <dbReference type="ARBA" id="ARBA00045743"/>
    </source>
</evidence>
<comment type="function">
    <text evidence="5">Mutarotase that catalyzes the interconversion of beta-D-galactose and alpha-D-galactose during galactose metabolism. Beta-D-galactose is metabolized in the liver into glucose 1-phosphate, the primary metabolic fuel, by the action of four enzymes that constitute the Leloir pathway: GALM, GALK1 (galactokinase), GALT (galactose-1-phosphate uridylyltransferase) and GALE (UDP-galactose-4'-epimerase). Involved in the maintenance of the equilibrium between the beta- and alpha-anomers of galactose, therefore ensuring a sufficient supply of the alpha-anomer for GALK1. Also active on D-glucose although shows a preference for galactose over glucose.</text>
</comment>
<dbReference type="AlphaFoldDB" id="A0A6A4JZV4"/>
<comment type="catalytic activity">
    <reaction evidence="1">
        <text>alpha-D-galactose = beta-D-galactose</text>
        <dbReference type="Rhea" id="RHEA:28675"/>
        <dbReference type="ChEBI" id="CHEBI:27667"/>
        <dbReference type="ChEBI" id="CHEBI:28061"/>
        <dbReference type="EC" id="5.1.3.3"/>
    </reaction>
    <physiologicalReaction direction="right-to-left" evidence="1">
        <dbReference type="Rhea" id="RHEA:28677"/>
    </physiologicalReaction>
</comment>
<dbReference type="InterPro" id="IPR014718">
    <property type="entry name" value="GH-type_carb-bd"/>
</dbReference>
<dbReference type="UniPathway" id="UPA00214"/>
<dbReference type="Proteomes" id="UP000466442">
    <property type="component" value="Unassembled WGS sequence"/>
</dbReference>
<organism evidence="7 8">
    <name type="scientific">Apolygus lucorum</name>
    <name type="common">Small green plant bug</name>
    <name type="synonym">Lygocoris lucorum</name>
    <dbReference type="NCBI Taxonomy" id="248454"/>
    <lineage>
        <taxon>Eukaryota</taxon>
        <taxon>Metazoa</taxon>
        <taxon>Ecdysozoa</taxon>
        <taxon>Arthropoda</taxon>
        <taxon>Hexapoda</taxon>
        <taxon>Insecta</taxon>
        <taxon>Pterygota</taxon>
        <taxon>Neoptera</taxon>
        <taxon>Paraneoptera</taxon>
        <taxon>Hemiptera</taxon>
        <taxon>Heteroptera</taxon>
        <taxon>Panheteroptera</taxon>
        <taxon>Cimicomorpha</taxon>
        <taxon>Miridae</taxon>
        <taxon>Mirini</taxon>
        <taxon>Apolygus</taxon>
    </lineage>
</organism>
<evidence type="ECO:0000313" key="7">
    <source>
        <dbReference type="EMBL" id="KAF6214172.1"/>
    </source>
</evidence>
<keyword evidence="8" id="KW-1185">Reference proteome</keyword>
<feature type="compositionally biased region" description="Acidic residues" evidence="6">
    <location>
        <begin position="470"/>
        <end position="484"/>
    </location>
</feature>
<feature type="region of interest" description="Disordered" evidence="6">
    <location>
        <begin position="469"/>
        <end position="494"/>
    </location>
</feature>
<comment type="pathway">
    <text evidence="2">Carbohydrate metabolism; galactose metabolism.</text>
</comment>
<proteinExistence type="predicted"/>
<feature type="compositionally biased region" description="Polar residues" evidence="6">
    <location>
        <begin position="1"/>
        <end position="13"/>
    </location>
</feature>
<evidence type="ECO:0000256" key="3">
    <source>
        <dbReference type="ARBA" id="ARBA00021023"/>
    </source>
</evidence>
<dbReference type="Gene3D" id="2.70.98.10">
    <property type="match status" value="2"/>
</dbReference>
<reference evidence="7" key="1">
    <citation type="journal article" date="2021" name="Mol. Ecol. Resour.">
        <title>Apolygus lucorum genome provides insights into omnivorousness and mesophyll feeding.</title>
        <authorList>
            <person name="Liu Y."/>
            <person name="Liu H."/>
            <person name="Wang H."/>
            <person name="Huang T."/>
            <person name="Liu B."/>
            <person name="Yang B."/>
            <person name="Yin L."/>
            <person name="Li B."/>
            <person name="Zhang Y."/>
            <person name="Zhang S."/>
            <person name="Jiang F."/>
            <person name="Zhang X."/>
            <person name="Ren Y."/>
            <person name="Wang B."/>
            <person name="Wang S."/>
            <person name="Lu Y."/>
            <person name="Wu K."/>
            <person name="Fan W."/>
            <person name="Wang G."/>
        </authorList>
    </citation>
    <scope>NUCLEOTIDE SEQUENCE</scope>
    <source>
        <strain evidence="7">12Hb</strain>
    </source>
</reference>
<feature type="region of interest" description="Disordered" evidence="6">
    <location>
        <begin position="429"/>
        <end position="449"/>
    </location>
</feature>
<dbReference type="GO" id="GO:0033499">
    <property type="term" value="P:galactose catabolic process via UDP-galactose, Leloir pathway"/>
    <property type="evidence" value="ECO:0007669"/>
    <property type="project" value="TreeGrafter"/>
</dbReference>
<dbReference type="Pfam" id="PF01263">
    <property type="entry name" value="Aldose_epim"/>
    <property type="match status" value="1"/>
</dbReference>
<dbReference type="InterPro" id="IPR008183">
    <property type="entry name" value="Aldose_1/G6P_1-epimerase"/>
</dbReference>
<feature type="region of interest" description="Disordered" evidence="6">
    <location>
        <begin position="1"/>
        <end position="21"/>
    </location>
</feature>
<dbReference type="InterPro" id="IPR011013">
    <property type="entry name" value="Gal_mutarotase_sf_dom"/>
</dbReference>
<dbReference type="SUPFAM" id="SSF74650">
    <property type="entry name" value="Galactose mutarotase-like"/>
    <property type="match status" value="1"/>
</dbReference>
<dbReference type="PANTHER" id="PTHR10091:SF0">
    <property type="entry name" value="GALACTOSE MUTAROTASE"/>
    <property type="match status" value="1"/>
</dbReference>
<dbReference type="GO" id="GO:0004034">
    <property type="term" value="F:aldose 1-epimerase activity"/>
    <property type="evidence" value="ECO:0007669"/>
    <property type="project" value="UniProtKB-EC"/>
</dbReference>
<dbReference type="OrthoDB" id="274691at2759"/>
<accession>A0A6A4JZV4</accession>
<gene>
    <name evidence="7" type="ORF">GE061_008911</name>
</gene>
<evidence type="ECO:0000313" key="8">
    <source>
        <dbReference type="Proteomes" id="UP000466442"/>
    </source>
</evidence>
<evidence type="ECO:0000256" key="2">
    <source>
        <dbReference type="ARBA" id="ARBA00004947"/>
    </source>
</evidence>
<sequence length="557" mass="62465">MALQPSSMAINSNDELEYPGDMPEVDEFLMEEGEGEQGLDIMKLLMEPPLPKPIALGKIVEDGFGFYKKIDHEELGDHPKYIADDIVRRYTLINDSKVIIQVINYGATVTAIAFPDKEGKIADVLLGFENMEGYLSDENPRFGGALGRFSGIISEATGKIGSNEFFLTENNGFDHVYGGIFGFDKVLWHSYVDKDKVVMTYTSADKEEGYPGVLQAQITFKLTSTNQLIVQTSATCSKPSPISIAHNLYFNLAGHGMGPEALKQHVILINADRWMLTDPETGKFTGELQNVGATYFDVRVPRPVSKILNRVPGGGYNHNFALTKGLPKKAITFAARLVHPESGRFMEIHTDYPSLHVTTSNHLPNPDKLFGLFGEDKEDKSIDKLEFLCKEKGEEGDWMWPKRMMSTMEYPRPLSIPEEEHVFKRFSEMSLTEQSTEESAKEEEEGMKNTQSMMVNAGTLGEDAKRIQEAEVDGEDEEEGEEREDAPRPILGKGSNEYRYHGAISFTAEEYPDPFLYKRHPRPIVTPGQPYSRTTIYKFGCVPPRPINPTMMAPPFV</sequence>
<dbReference type="GO" id="GO:0006006">
    <property type="term" value="P:glucose metabolic process"/>
    <property type="evidence" value="ECO:0007669"/>
    <property type="project" value="TreeGrafter"/>
</dbReference>
<evidence type="ECO:0000256" key="6">
    <source>
        <dbReference type="SAM" id="MobiDB-lite"/>
    </source>
</evidence>
<dbReference type="GO" id="GO:0030246">
    <property type="term" value="F:carbohydrate binding"/>
    <property type="evidence" value="ECO:0007669"/>
    <property type="project" value="InterPro"/>
</dbReference>